<dbReference type="InterPro" id="IPR003661">
    <property type="entry name" value="HisK_dim/P_dom"/>
</dbReference>
<evidence type="ECO:0000256" key="5">
    <source>
        <dbReference type="ARBA" id="ARBA00022777"/>
    </source>
</evidence>
<dbReference type="InterPro" id="IPR036890">
    <property type="entry name" value="HATPase_C_sf"/>
</dbReference>
<organism evidence="8 9">
    <name type="scientific">Caldimicrobium thiodismutans</name>
    <dbReference type="NCBI Taxonomy" id="1653476"/>
    <lineage>
        <taxon>Bacteria</taxon>
        <taxon>Pseudomonadati</taxon>
        <taxon>Thermodesulfobacteriota</taxon>
        <taxon>Thermodesulfobacteria</taxon>
        <taxon>Thermodesulfobacteriales</taxon>
        <taxon>Thermodesulfobacteriaceae</taxon>
        <taxon>Caldimicrobium</taxon>
    </lineage>
</organism>
<evidence type="ECO:0000256" key="2">
    <source>
        <dbReference type="ARBA" id="ARBA00012438"/>
    </source>
</evidence>
<evidence type="ECO:0000256" key="6">
    <source>
        <dbReference type="ARBA" id="ARBA00023012"/>
    </source>
</evidence>
<dbReference type="GO" id="GO:0000155">
    <property type="term" value="F:phosphorelay sensor kinase activity"/>
    <property type="evidence" value="ECO:0007669"/>
    <property type="project" value="InterPro"/>
</dbReference>
<dbReference type="EMBL" id="AP014945">
    <property type="protein sequence ID" value="BAU23323.1"/>
    <property type="molecule type" value="Genomic_DNA"/>
</dbReference>
<proteinExistence type="predicted"/>
<dbReference type="Gene3D" id="3.30.565.10">
    <property type="entry name" value="Histidine kinase-like ATPase, C-terminal domain"/>
    <property type="match status" value="1"/>
</dbReference>
<evidence type="ECO:0000256" key="1">
    <source>
        <dbReference type="ARBA" id="ARBA00000085"/>
    </source>
</evidence>
<dbReference type="Gene3D" id="1.10.287.130">
    <property type="match status" value="1"/>
</dbReference>
<dbReference type="SUPFAM" id="SSF47384">
    <property type="entry name" value="Homodimeric domain of signal transducing histidine kinase"/>
    <property type="match status" value="1"/>
</dbReference>
<dbReference type="GO" id="GO:0004721">
    <property type="term" value="F:phosphoprotein phosphatase activity"/>
    <property type="evidence" value="ECO:0007669"/>
    <property type="project" value="TreeGrafter"/>
</dbReference>
<name>A0A0U4W2L6_9BACT</name>
<evidence type="ECO:0000256" key="4">
    <source>
        <dbReference type="ARBA" id="ARBA00022679"/>
    </source>
</evidence>
<dbReference type="KEGG" id="cthi:THC_0938"/>
<reference evidence="8 9" key="1">
    <citation type="journal article" date="2016" name="Int. J. Syst. Evol. Microbiol.">
        <title>Caldimicrobium thiodismutans sp. nov., a sulfur-disproportionating bacterium isolated from a hot spring, and emended description of the genus Caldimicrobium.</title>
        <authorList>
            <person name="Kojima H."/>
            <person name="Umezawa K."/>
            <person name="Fukui M."/>
        </authorList>
    </citation>
    <scope>NUCLEOTIDE SEQUENCE [LARGE SCALE GENOMIC DNA]</scope>
    <source>
        <strain evidence="8 9">TF1</strain>
    </source>
</reference>
<gene>
    <name evidence="8" type="ORF">THC_0938</name>
</gene>
<dbReference type="InterPro" id="IPR050351">
    <property type="entry name" value="BphY/WalK/GraS-like"/>
</dbReference>
<dbReference type="STRING" id="1653476.THC_0938"/>
<dbReference type="InterPro" id="IPR004358">
    <property type="entry name" value="Sig_transdc_His_kin-like_C"/>
</dbReference>
<evidence type="ECO:0000259" key="7">
    <source>
        <dbReference type="PROSITE" id="PS50109"/>
    </source>
</evidence>
<keyword evidence="3" id="KW-0597">Phosphoprotein</keyword>
<dbReference type="GO" id="GO:0005886">
    <property type="term" value="C:plasma membrane"/>
    <property type="evidence" value="ECO:0007669"/>
    <property type="project" value="TreeGrafter"/>
</dbReference>
<reference evidence="9" key="2">
    <citation type="journal article" date="2016" name="Int. J. Syst. Evol. Microbiol.">
        <title>Caldimicrobium thiodismutans sp. nov., a sulfur-disproportionating bacterium isolated from a hot spring.</title>
        <authorList>
            <person name="Kojima H."/>
            <person name="Umezawa K."/>
            <person name="Fukui M."/>
        </authorList>
    </citation>
    <scope>NUCLEOTIDE SEQUENCE [LARGE SCALE GENOMIC DNA]</scope>
    <source>
        <strain evidence="9">TF1</strain>
    </source>
</reference>
<dbReference type="PROSITE" id="PS50109">
    <property type="entry name" value="HIS_KIN"/>
    <property type="match status" value="1"/>
</dbReference>
<dbReference type="AlphaFoldDB" id="A0A0U4W2L6"/>
<protein>
    <recommendedName>
        <fullName evidence="2">histidine kinase</fullName>
        <ecNumber evidence="2">2.7.13.3</ecNumber>
    </recommendedName>
</protein>
<dbReference type="Pfam" id="PF02518">
    <property type="entry name" value="HATPase_c"/>
    <property type="match status" value="1"/>
</dbReference>
<keyword evidence="5" id="KW-0418">Kinase</keyword>
<keyword evidence="9" id="KW-1185">Reference proteome</keyword>
<dbReference type="InterPro" id="IPR003594">
    <property type="entry name" value="HATPase_dom"/>
</dbReference>
<dbReference type="OrthoDB" id="9813151at2"/>
<dbReference type="SMART" id="SM00387">
    <property type="entry name" value="HATPase_c"/>
    <property type="match status" value="1"/>
</dbReference>
<evidence type="ECO:0000313" key="8">
    <source>
        <dbReference type="EMBL" id="BAU23323.1"/>
    </source>
</evidence>
<dbReference type="InterPro" id="IPR036097">
    <property type="entry name" value="HisK_dim/P_sf"/>
</dbReference>
<feature type="domain" description="Histidine kinase" evidence="7">
    <location>
        <begin position="128"/>
        <end position="341"/>
    </location>
</feature>
<dbReference type="PRINTS" id="PR00344">
    <property type="entry name" value="BCTRLSENSOR"/>
</dbReference>
<dbReference type="InterPro" id="IPR005467">
    <property type="entry name" value="His_kinase_dom"/>
</dbReference>
<accession>A0A0U4W2L6</accession>
<dbReference type="Proteomes" id="UP000068196">
    <property type="component" value="Chromosome"/>
</dbReference>
<dbReference type="CDD" id="cd00082">
    <property type="entry name" value="HisKA"/>
    <property type="match status" value="1"/>
</dbReference>
<keyword evidence="6" id="KW-0902">Two-component regulatory system</keyword>
<evidence type="ECO:0000256" key="3">
    <source>
        <dbReference type="ARBA" id="ARBA00022553"/>
    </source>
</evidence>
<dbReference type="SMART" id="SM00388">
    <property type="entry name" value="HisKA"/>
    <property type="match status" value="1"/>
</dbReference>
<comment type="catalytic activity">
    <reaction evidence="1">
        <text>ATP + protein L-histidine = ADP + protein N-phospho-L-histidine.</text>
        <dbReference type="EC" id="2.7.13.3"/>
    </reaction>
</comment>
<dbReference type="PANTHER" id="PTHR45453">
    <property type="entry name" value="PHOSPHATE REGULON SENSOR PROTEIN PHOR"/>
    <property type="match status" value="1"/>
</dbReference>
<dbReference type="SUPFAM" id="SSF55874">
    <property type="entry name" value="ATPase domain of HSP90 chaperone/DNA topoisomerase II/histidine kinase"/>
    <property type="match status" value="1"/>
</dbReference>
<evidence type="ECO:0000313" key="9">
    <source>
        <dbReference type="Proteomes" id="UP000068196"/>
    </source>
</evidence>
<dbReference type="PANTHER" id="PTHR45453:SF1">
    <property type="entry name" value="PHOSPHATE REGULON SENSOR PROTEIN PHOR"/>
    <property type="match status" value="1"/>
</dbReference>
<dbReference type="RefSeq" id="WP_068514047.1">
    <property type="nucleotide sequence ID" value="NZ_AP014945.1"/>
</dbReference>
<keyword evidence="4" id="KW-0808">Transferase</keyword>
<dbReference type="GO" id="GO:0016036">
    <property type="term" value="P:cellular response to phosphate starvation"/>
    <property type="evidence" value="ECO:0007669"/>
    <property type="project" value="TreeGrafter"/>
</dbReference>
<sequence length="341" mass="39015">MSDLTLLLFFLLLFLFILGITLYKKNLKLRQELSRISQLREVFSKALHEIPTEIILLHREEIFFINKKALENFGANPRLSDLIKGINKGGRRFKSLEIPLGKDYKMLVFMDITEIESYKEAYQMALSYLSHELKTPLAVAKGYLERLEDKIALSLEERDRESFEKAKEAFEKLEKLLKKLFSSIEYLAKEIRFKREAVNLRECLEEAIFWVSPLAEDKGINIERKIPEDIFLKGSSELLTQAFFNVIENAVKVTPDGGKVEIKVYEVSSEIVSVAIRDYGPGVPPEKLPLLAMPFFKLREGEGMGLGLFITRRIIEAHGGAIKFSLPEGGGLIVEIDLKRI</sequence>
<dbReference type="EC" id="2.7.13.3" evidence="2"/>
<dbReference type="CDD" id="cd00075">
    <property type="entry name" value="HATPase"/>
    <property type="match status" value="1"/>
</dbReference>
<dbReference type="Pfam" id="PF00512">
    <property type="entry name" value="HisKA"/>
    <property type="match status" value="1"/>
</dbReference>